<reference evidence="1" key="1">
    <citation type="submission" date="2019-10" db="EMBL/GenBank/DDBJ databases">
        <title>Conservation and host-specific expression of non-tandemly repeated heterogenous ribosome RNA gene in arbuscular mycorrhizal fungi.</title>
        <authorList>
            <person name="Maeda T."/>
            <person name="Kobayashi Y."/>
            <person name="Nakagawa T."/>
            <person name="Ezawa T."/>
            <person name="Yamaguchi K."/>
            <person name="Bino T."/>
            <person name="Nishimoto Y."/>
            <person name="Shigenobu S."/>
            <person name="Kawaguchi M."/>
        </authorList>
    </citation>
    <scope>NUCLEOTIDE SEQUENCE</scope>
    <source>
        <strain evidence="1">HR1</strain>
    </source>
</reference>
<accession>A0A8H3QBT0</accession>
<evidence type="ECO:0000313" key="1">
    <source>
        <dbReference type="EMBL" id="GES74855.1"/>
    </source>
</evidence>
<dbReference type="OrthoDB" id="414982at2759"/>
<dbReference type="Proteomes" id="UP000615446">
    <property type="component" value="Unassembled WGS sequence"/>
</dbReference>
<comment type="caution">
    <text evidence="1">The sequence shown here is derived from an EMBL/GenBank/DDBJ whole genome shotgun (WGS) entry which is preliminary data.</text>
</comment>
<evidence type="ECO:0000313" key="2">
    <source>
        <dbReference type="Proteomes" id="UP000615446"/>
    </source>
</evidence>
<sequence length="380" mass="45203">MKLTHTERLQMHKPCDYCYIVIRMDSSLNYEIISQDLYRGSDTLERFITKIEKELANIQEDLFASAEMIIVAGDLKAYNEESYMEKEHPKKKEVQKKYQKALSALYRKVKDYNHINEKYRSPAYNTCNKKLQIDFFKTKVPLICYNFWRYDFHPLIKVISKFMADKLNCIPENIGKYKVMDVEQLRFLDSFQYMGMSFENLVASSKMYEDYEYAQKIWQEFKMKNFEEHHDLYLETDVLLRANVFMNYTIICLDLVENGIHERMTMISHQYAKANNPQCLVYKSSKSKSWILYEDMNALYSNIQSIVSDAEIGYTFEVDLEVPVHLHDFFADYLLTPEKQVVPENWLSLYNKKLVYDKEVRGDKYTSGEKLVQNEGCKDL</sequence>
<organism evidence="1 2">
    <name type="scientific">Rhizophagus clarus</name>
    <dbReference type="NCBI Taxonomy" id="94130"/>
    <lineage>
        <taxon>Eukaryota</taxon>
        <taxon>Fungi</taxon>
        <taxon>Fungi incertae sedis</taxon>
        <taxon>Mucoromycota</taxon>
        <taxon>Glomeromycotina</taxon>
        <taxon>Glomeromycetes</taxon>
        <taxon>Glomerales</taxon>
        <taxon>Glomeraceae</taxon>
        <taxon>Rhizophagus</taxon>
    </lineage>
</organism>
<name>A0A8H3QBT0_9GLOM</name>
<dbReference type="PANTHER" id="PTHR31511">
    <property type="entry name" value="PROTEIN CBG23764"/>
    <property type="match status" value="1"/>
</dbReference>
<dbReference type="AlphaFoldDB" id="A0A8H3QBT0"/>
<dbReference type="PANTHER" id="PTHR31511:SF12">
    <property type="entry name" value="RHO TERMINATION FACTOR N-TERMINAL DOMAIN-CONTAINING PROTEIN"/>
    <property type="match status" value="1"/>
</dbReference>
<protein>
    <submittedName>
        <fullName evidence="1">Uncharacterized protein LOC110249295</fullName>
    </submittedName>
</protein>
<gene>
    <name evidence="1" type="ORF">RCL2_000231700</name>
</gene>
<proteinExistence type="predicted"/>
<dbReference type="EMBL" id="BLAL01000012">
    <property type="protein sequence ID" value="GES74855.1"/>
    <property type="molecule type" value="Genomic_DNA"/>
</dbReference>